<dbReference type="EMBL" id="AB510297">
    <property type="protein sequence ID" value="BAH79879.1"/>
    <property type="molecule type" value="mRNA"/>
</dbReference>
<gene>
    <name evidence="3" type="primary">Pikm1</name>
</gene>
<keyword evidence="1" id="KW-0677">Repeat</keyword>
<dbReference type="SUPFAM" id="SSF52047">
    <property type="entry name" value="RNI-like"/>
    <property type="match status" value="1"/>
</dbReference>
<protein>
    <submittedName>
        <fullName evidence="3">NBS-LRR class disease resistance protein</fullName>
    </submittedName>
</protein>
<evidence type="ECO:0000313" key="3">
    <source>
        <dbReference type="EMBL" id="BAH79878.1"/>
    </source>
</evidence>
<organism evidence="3">
    <name type="scientific">Oryza sativa subsp. japonica</name>
    <name type="common">Rice</name>
    <dbReference type="NCBI Taxonomy" id="39947"/>
    <lineage>
        <taxon>Eukaryota</taxon>
        <taxon>Viridiplantae</taxon>
        <taxon>Streptophyta</taxon>
        <taxon>Embryophyta</taxon>
        <taxon>Tracheophyta</taxon>
        <taxon>Spermatophyta</taxon>
        <taxon>Magnoliopsida</taxon>
        <taxon>Liliopsida</taxon>
        <taxon>Poales</taxon>
        <taxon>Poaceae</taxon>
        <taxon>BOP clade</taxon>
        <taxon>Oryzoideae</taxon>
        <taxon>Oryzeae</taxon>
        <taxon>Oryzinae</taxon>
        <taxon>Oryza</taxon>
        <taxon>Oryza sativa</taxon>
    </lineage>
</organism>
<dbReference type="Pfam" id="PF23598">
    <property type="entry name" value="LRR_14"/>
    <property type="match status" value="1"/>
</dbReference>
<name>C5NTS6_ORYSJ</name>
<dbReference type="EMBL" id="AB510296">
    <property type="protein sequence ID" value="BAH79878.1"/>
    <property type="molecule type" value="mRNA"/>
</dbReference>
<feature type="non-terminal residue" evidence="3">
    <location>
        <position position="1"/>
    </location>
</feature>
<dbReference type="InterPro" id="IPR032675">
    <property type="entry name" value="LRR_dom_sf"/>
</dbReference>
<feature type="domain" description="Disease resistance R13L4/SHOC-2-like LRR" evidence="2">
    <location>
        <begin position="1"/>
        <end position="78"/>
    </location>
</feature>
<dbReference type="PANTHER" id="PTHR47186">
    <property type="entry name" value="LEUCINE-RICH REPEAT-CONTAINING PROTEIN 57"/>
    <property type="match status" value="1"/>
</dbReference>
<proteinExistence type="evidence at transcript level"/>
<dbReference type="AlphaFoldDB" id="C5NTS6"/>
<accession>C5NTS6</accession>
<dbReference type="InterPro" id="IPR055414">
    <property type="entry name" value="LRR_R13L4/SHOC2-like"/>
</dbReference>
<evidence type="ECO:0000259" key="2">
    <source>
        <dbReference type="Pfam" id="PF23598"/>
    </source>
</evidence>
<sequence>LDLEGNKDILNSHLQDICECEQLSFRLSYLCLKGTGITKLPREIGKLKHLEILYVGNTKISDLPQEIGELKHLQTLDVGGTDIRELPPQIGELNNLRTLDVRNTRVRELPWQAGQISESLRVLLGDKSDSVQVQVPEGVNKDLVKHRSIPELANSTLSIAILDGFGPPLVGTFKVLGRNVR</sequence>
<reference evidence="3" key="1">
    <citation type="journal article" date="2010" name="J. Gen. Plant Pathol.">
        <title>Haplotype diversity and molecular evolution of the rice Pikm locus for blast resistance.</title>
        <authorList>
            <person name="Ashikawa I."/>
            <person name="Wu J."/>
            <person name="Matsumoto T."/>
            <person name="Ishikawa R."/>
        </authorList>
    </citation>
    <scope>NUCLEOTIDE SEQUENCE</scope>
</reference>
<feature type="non-terminal residue" evidence="3">
    <location>
        <position position="181"/>
    </location>
</feature>
<dbReference type="PANTHER" id="PTHR47186:SF18">
    <property type="entry name" value="RX N-TERMINAL DOMAIN-CONTAINING PROTEIN"/>
    <property type="match status" value="1"/>
</dbReference>
<dbReference type="Gene3D" id="3.80.10.10">
    <property type="entry name" value="Ribonuclease Inhibitor"/>
    <property type="match status" value="1"/>
</dbReference>
<evidence type="ECO:0000256" key="1">
    <source>
        <dbReference type="ARBA" id="ARBA00022737"/>
    </source>
</evidence>